<proteinExistence type="predicted"/>
<reference evidence="2 3" key="1">
    <citation type="submission" date="2018-06" db="EMBL/GenBank/DDBJ databases">
        <title>Streptomyces reniochalinae sp. nov. and Streptomyces diacarnus sp. nov. from marine sponges.</title>
        <authorList>
            <person name="Li L."/>
        </authorList>
    </citation>
    <scope>NUCLEOTIDE SEQUENCE [LARGE SCALE GENOMIC DNA]</scope>
    <source>
        <strain evidence="2 3">LHW50302</strain>
    </source>
</reference>
<evidence type="ECO:0000313" key="3">
    <source>
        <dbReference type="Proteomes" id="UP000253507"/>
    </source>
</evidence>
<dbReference type="GO" id="GO:0003700">
    <property type="term" value="F:DNA-binding transcription factor activity"/>
    <property type="evidence" value="ECO:0007669"/>
    <property type="project" value="InterPro"/>
</dbReference>
<keyword evidence="3" id="KW-1185">Reference proteome</keyword>
<organism evidence="2 3">
    <name type="scientific">Streptomyces reniochalinae</name>
    <dbReference type="NCBI Taxonomy" id="2250578"/>
    <lineage>
        <taxon>Bacteria</taxon>
        <taxon>Bacillati</taxon>
        <taxon>Actinomycetota</taxon>
        <taxon>Actinomycetes</taxon>
        <taxon>Kitasatosporales</taxon>
        <taxon>Streptomycetaceae</taxon>
        <taxon>Streptomyces</taxon>
    </lineage>
</organism>
<dbReference type="OrthoDB" id="8781857at2"/>
<evidence type="ECO:0000313" key="2">
    <source>
        <dbReference type="EMBL" id="RCG16047.1"/>
    </source>
</evidence>
<dbReference type="SUPFAM" id="SSF46785">
    <property type="entry name" value="Winged helix' DNA-binding domain"/>
    <property type="match status" value="1"/>
</dbReference>
<dbReference type="InterPro" id="IPR039422">
    <property type="entry name" value="MarR/SlyA-like"/>
</dbReference>
<dbReference type="PROSITE" id="PS50995">
    <property type="entry name" value="HTH_MARR_2"/>
    <property type="match status" value="1"/>
</dbReference>
<protein>
    <submittedName>
        <fullName evidence="2">MarR family transcriptional regulator</fullName>
    </submittedName>
</protein>
<comment type="caution">
    <text evidence="2">The sequence shown here is derived from an EMBL/GenBank/DDBJ whole genome shotgun (WGS) entry which is preliminary data.</text>
</comment>
<dbReference type="RefSeq" id="WP_114017713.1">
    <property type="nucleotide sequence ID" value="NZ_QOIM01000040.1"/>
</dbReference>
<dbReference type="AlphaFoldDB" id="A0A367EFA7"/>
<name>A0A367EFA7_9ACTN</name>
<dbReference type="SMART" id="SM00347">
    <property type="entry name" value="HTH_MARR"/>
    <property type="match status" value="1"/>
</dbReference>
<feature type="domain" description="HTH marR-type" evidence="1">
    <location>
        <begin position="11"/>
        <end position="139"/>
    </location>
</feature>
<dbReference type="InterPro" id="IPR036390">
    <property type="entry name" value="WH_DNA-bd_sf"/>
</dbReference>
<dbReference type="Proteomes" id="UP000253507">
    <property type="component" value="Unassembled WGS sequence"/>
</dbReference>
<gene>
    <name evidence="2" type="ORF">DQ392_23785</name>
</gene>
<dbReference type="GO" id="GO:0006950">
    <property type="term" value="P:response to stress"/>
    <property type="evidence" value="ECO:0007669"/>
    <property type="project" value="TreeGrafter"/>
</dbReference>
<dbReference type="PANTHER" id="PTHR33164">
    <property type="entry name" value="TRANSCRIPTIONAL REGULATOR, MARR FAMILY"/>
    <property type="match status" value="1"/>
</dbReference>
<dbReference type="InterPro" id="IPR000835">
    <property type="entry name" value="HTH_MarR-typ"/>
</dbReference>
<dbReference type="Pfam" id="PF12802">
    <property type="entry name" value="MarR_2"/>
    <property type="match status" value="1"/>
</dbReference>
<dbReference type="Gene3D" id="1.10.10.10">
    <property type="entry name" value="Winged helix-like DNA-binding domain superfamily/Winged helix DNA-binding domain"/>
    <property type="match status" value="1"/>
</dbReference>
<dbReference type="PANTHER" id="PTHR33164:SF103">
    <property type="entry name" value="REGULATORY PROTEIN MARR"/>
    <property type="match status" value="1"/>
</dbReference>
<dbReference type="EMBL" id="QOIM01000040">
    <property type="protein sequence ID" value="RCG16047.1"/>
    <property type="molecule type" value="Genomic_DNA"/>
</dbReference>
<evidence type="ECO:0000259" key="1">
    <source>
        <dbReference type="PROSITE" id="PS50995"/>
    </source>
</evidence>
<accession>A0A367EFA7</accession>
<dbReference type="InterPro" id="IPR036388">
    <property type="entry name" value="WH-like_DNA-bd_sf"/>
</dbReference>
<sequence>MSESGVGESDAWRAGILLRQVHQRKHQAIDAALAALGVSMSQYVVLLAVVEHPDSSAHELAVSTAQTDQSLGALVRRLVDSGLVERTSGPGRVHRHRLTARGHDLVERCEGVVTRALKEEFSALSDAELAQLRDMLERL</sequence>